<dbReference type="InterPro" id="IPR039420">
    <property type="entry name" value="WalR-like"/>
</dbReference>
<dbReference type="InterPro" id="IPR011006">
    <property type="entry name" value="CheY-like_superfamily"/>
</dbReference>
<feature type="domain" description="OmpR/PhoB-type" evidence="5">
    <location>
        <begin position="126"/>
        <end position="229"/>
    </location>
</feature>
<dbReference type="InterPro" id="IPR001867">
    <property type="entry name" value="OmpR/PhoB-type_DNA-bd"/>
</dbReference>
<dbReference type="Proteomes" id="UP001501563">
    <property type="component" value="Unassembled WGS sequence"/>
</dbReference>
<evidence type="ECO:0000256" key="1">
    <source>
        <dbReference type="ARBA" id="ARBA00023125"/>
    </source>
</evidence>
<dbReference type="InterPro" id="IPR001789">
    <property type="entry name" value="Sig_transdc_resp-reg_receiver"/>
</dbReference>
<dbReference type="EMBL" id="BAAAZA010000006">
    <property type="protein sequence ID" value="GAA3860114.1"/>
    <property type="molecule type" value="Genomic_DNA"/>
</dbReference>
<proteinExistence type="predicted"/>
<dbReference type="InterPro" id="IPR036388">
    <property type="entry name" value="WH-like_DNA-bd_sf"/>
</dbReference>
<accession>A0ABP7K1I5</accession>
<protein>
    <submittedName>
        <fullName evidence="6">Response regulator</fullName>
    </submittedName>
</protein>
<organism evidence="6 7">
    <name type="scientific">Streptomyces lannensis</name>
    <dbReference type="NCBI Taxonomy" id="766498"/>
    <lineage>
        <taxon>Bacteria</taxon>
        <taxon>Bacillati</taxon>
        <taxon>Actinomycetota</taxon>
        <taxon>Actinomycetes</taxon>
        <taxon>Kitasatosporales</taxon>
        <taxon>Streptomycetaceae</taxon>
        <taxon>Streptomyces</taxon>
    </lineage>
</organism>
<dbReference type="PROSITE" id="PS51755">
    <property type="entry name" value="OMPR_PHOB"/>
    <property type="match status" value="1"/>
</dbReference>
<dbReference type="PROSITE" id="PS50110">
    <property type="entry name" value="RESPONSE_REGULATORY"/>
    <property type="match status" value="1"/>
</dbReference>
<dbReference type="RefSeq" id="WP_345547874.1">
    <property type="nucleotide sequence ID" value="NZ_BAAAZA010000006.1"/>
</dbReference>
<dbReference type="SMART" id="SM00862">
    <property type="entry name" value="Trans_reg_C"/>
    <property type="match status" value="1"/>
</dbReference>
<feature type="modified residue" description="4-aspartylphosphate" evidence="2">
    <location>
        <position position="52"/>
    </location>
</feature>
<comment type="caution">
    <text evidence="6">The sequence shown here is derived from an EMBL/GenBank/DDBJ whole genome shotgun (WGS) entry which is preliminary data.</text>
</comment>
<dbReference type="Gene3D" id="6.10.250.690">
    <property type="match status" value="1"/>
</dbReference>
<name>A0ABP7K1I5_9ACTN</name>
<feature type="domain" description="Response regulatory" evidence="4">
    <location>
        <begin position="3"/>
        <end position="116"/>
    </location>
</feature>
<dbReference type="InterPro" id="IPR016032">
    <property type="entry name" value="Sig_transdc_resp-reg_C-effctor"/>
</dbReference>
<evidence type="ECO:0000259" key="5">
    <source>
        <dbReference type="PROSITE" id="PS51755"/>
    </source>
</evidence>
<dbReference type="Gene3D" id="3.40.50.2300">
    <property type="match status" value="1"/>
</dbReference>
<dbReference type="Gene3D" id="1.10.10.10">
    <property type="entry name" value="Winged helix-like DNA-binding domain superfamily/Winged helix DNA-binding domain"/>
    <property type="match status" value="1"/>
</dbReference>
<keyword evidence="2" id="KW-0597">Phosphoprotein</keyword>
<reference evidence="7" key="1">
    <citation type="journal article" date="2019" name="Int. J. Syst. Evol. Microbiol.">
        <title>The Global Catalogue of Microorganisms (GCM) 10K type strain sequencing project: providing services to taxonomists for standard genome sequencing and annotation.</title>
        <authorList>
            <consortium name="The Broad Institute Genomics Platform"/>
            <consortium name="The Broad Institute Genome Sequencing Center for Infectious Disease"/>
            <person name="Wu L."/>
            <person name="Ma J."/>
        </authorList>
    </citation>
    <scope>NUCLEOTIDE SEQUENCE [LARGE SCALE GENOMIC DNA]</scope>
    <source>
        <strain evidence="7">JCM 16578</strain>
    </source>
</reference>
<dbReference type="Pfam" id="PF00072">
    <property type="entry name" value="Response_reg"/>
    <property type="match status" value="1"/>
</dbReference>
<evidence type="ECO:0000313" key="6">
    <source>
        <dbReference type="EMBL" id="GAA3860114.1"/>
    </source>
</evidence>
<dbReference type="PANTHER" id="PTHR48111:SF50">
    <property type="entry name" value="KDP OPERON TRANSCRIPTIONAL REGULATORY PROTEIN KDPE"/>
    <property type="match status" value="1"/>
</dbReference>
<sequence length="229" mass="25839">MTRILVVDDEPQTLKDLQFNLRADRYTVDIAADGRQALVEAISNPPDAVILDLGTPQIEGHRVIQALRAWSQVPIIVLSTRSDADDKVAVLDAGADDYVTKPFAMKELLARLRAVLRRRSTEEPSRLVAHIGEWTIDLNSSTVRRAGGDGDRLRLTPTEWSILEMLLRHPPGELVTSQQILRHVWGPGNENKTHYLRIYFASLRRKLEPDPASPRHLLTEPGMGYRFEP</sequence>
<evidence type="ECO:0000256" key="2">
    <source>
        <dbReference type="PROSITE-ProRule" id="PRU00169"/>
    </source>
</evidence>
<keyword evidence="1 3" id="KW-0238">DNA-binding</keyword>
<feature type="DNA-binding region" description="OmpR/PhoB-type" evidence="3">
    <location>
        <begin position="126"/>
        <end position="229"/>
    </location>
</feature>
<dbReference type="SMART" id="SM00448">
    <property type="entry name" value="REC"/>
    <property type="match status" value="1"/>
</dbReference>
<dbReference type="SUPFAM" id="SSF52172">
    <property type="entry name" value="CheY-like"/>
    <property type="match status" value="1"/>
</dbReference>
<dbReference type="SUPFAM" id="SSF46894">
    <property type="entry name" value="C-terminal effector domain of the bipartite response regulators"/>
    <property type="match status" value="1"/>
</dbReference>
<evidence type="ECO:0000256" key="3">
    <source>
        <dbReference type="PROSITE-ProRule" id="PRU01091"/>
    </source>
</evidence>
<evidence type="ECO:0000259" key="4">
    <source>
        <dbReference type="PROSITE" id="PS50110"/>
    </source>
</evidence>
<evidence type="ECO:0000313" key="7">
    <source>
        <dbReference type="Proteomes" id="UP001501563"/>
    </source>
</evidence>
<keyword evidence="7" id="KW-1185">Reference proteome</keyword>
<gene>
    <name evidence="6" type="ORF">GCM10022207_24680</name>
</gene>
<dbReference type="Pfam" id="PF00486">
    <property type="entry name" value="Trans_reg_C"/>
    <property type="match status" value="1"/>
</dbReference>
<dbReference type="PANTHER" id="PTHR48111">
    <property type="entry name" value="REGULATOR OF RPOS"/>
    <property type="match status" value="1"/>
</dbReference>
<dbReference type="CDD" id="cd00383">
    <property type="entry name" value="trans_reg_C"/>
    <property type="match status" value="1"/>
</dbReference>